<evidence type="ECO:0000256" key="2">
    <source>
        <dbReference type="ARBA" id="ARBA00023022"/>
    </source>
</evidence>
<dbReference type="InterPro" id="IPR036302">
    <property type="entry name" value="Pyosin/cloacin_T_dom_sf"/>
</dbReference>
<gene>
    <name evidence="5" type="ORF">E6B08_18155</name>
</gene>
<reference evidence="6" key="1">
    <citation type="submission" date="2019-04" db="EMBL/GenBank/DDBJ databases">
        <title>Genome sequence of Pseudomonas putida 1290, an auxin catabolizing strain.</title>
        <authorList>
            <person name="Laird T.S."/>
            <person name="Leveau J.H.J."/>
        </authorList>
    </citation>
    <scope>NUCLEOTIDE SEQUENCE [LARGE SCALE GENOMIC DNA]</scope>
    <source>
        <strain evidence="6">1290</strain>
    </source>
</reference>
<evidence type="ECO:0000313" key="5">
    <source>
        <dbReference type="EMBL" id="QCI13177.1"/>
    </source>
</evidence>
<dbReference type="OrthoDB" id="2067488at2"/>
<dbReference type="AlphaFoldDB" id="A0A4D6XBQ5"/>
<proteinExistence type="predicted"/>
<feature type="domain" description="Pyosin/cloacin translocation" evidence="4">
    <location>
        <begin position="307"/>
        <end position="430"/>
    </location>
</feature>
<evidence type="ECO:0000259" key="4">
    <source>
        <dbReference type="Pfam" id="PF06958"/>
    </source>
</evidence>
<dbReference type="InterPro" id="IPR016128">
    <property type="entry name" value="Pyosin/cloacin_T_dom"/>
</dbReference>
<dbReference type="GO" id="GO:0031640">
    <property type="term" value="P:killing of cells of another organism"/>
    <property type="evidence" value="ECO:0007669"/>
    <property type="project" value="UniProtKB-KW"/>
</dbReference>
<organism evidence="5 6">
    <name type="scientific">Pseudomonas putida</name>
    <name type="common">Arthrobacter siderocapsulatus</name>
    <dbReference type="NCBI Taxonomy" id="303"/>
    <lineage>
        <taxon>Bacteria</taxon>
        <taxon>Pseudomonadati</taxon>
        <taxon>Pseudomonadota</taxon>
        <taxon>Gammaproteobacteria</taxon>
        <taxon>Pseudomonadales</taxon>
        <taxon>Pseudomonadaceae</taxon>
        <taxon>Pseudomonas</taxon>
    </lineage>
</organism>
<dbReference type="EMBL" id="CP039371">
    <property type="protein sequence ID" value="QCI13177.1"/>
    <property type="molecule type" value="Genomic_DNA"/>
</dbReference>
<dbReference type="SUPFAM" id="SSF69369">
    <property type="entry name" value="Cloacin translocation domain"/>
    <property type="match status" value="1"/>
</dbReference>
<sequence>MDVTSRKTLTSAELQEIYSTETFSYDFENILSWDTPCTLPIEPPNIASLSIKAIHTNAATIAINTVKEIEATRPAGTPGFQSYLTKHLSNIKKLHPDQTNHLYAKKKFLLFLYNKIRKKTPHRLNRFRAADIYTTSINDIGHHFENIAYDLDSDGHSIHWIEEELHYLMRAATAAQIEIVLKKCLEKVQSEFESFHPEAIKILRQNRTKDRNSKSITLNLNSTIQLSSTLTTLSTTESLQSALLGGIQRLKRLGLAATPVFRLGIGAFFYSAELGNADLYHESALSMPADLLIPDLPANIHDMGLEHGTFDSSLRLHANLDTYTLTDKANATHAEKKVPVRPLILDKENNIYTSIPSHDFPIMLSFPIHTQRGSATTTPGIPIPADPYEGVNLRRAWTDATPLPAHEPPNYKDCIYCFPPESGLPPLYVVFNSPYPGATTIGTYSGRPYNPEKAGGPIERLDWRKTRLTADAVELVKLHTSRFPPSDANKIMIDRLEKILQGKLQATDIDKRFFTHEIRELERLRALGIADKTLPADGGETWNNTHAATLEDYQLGSDAELLYTAEALEADVIQLERENP</sequence>
<evidence type="ECO:0000256" key="3">
    <source>
        <dbReference type="ARBA" id="ARBA00023048"/>
    </source>
</evidence>
<protein>
    <submittedName>
        <fullName evidence="5">S-type Pyocin</fullName>
    </submittedName>
</protein>
<evidence type="ECO:0000313" key="6">
    <source>
        <dbReference type="Proteomes" id="UP000298551"/>
    </source>
</evidence>
<keyword evidence="1" id="KW-0929">Antimicrobial</keyword>
<keyword evidence="3" id="KW-0078">Bacteriocin</keyword>
<dbReference type="GO" id="GO:0042742">
    <property type="term" value="P:defense response to bacterium"/>
    <property type="evidence" value="ECO:0007669"/>
    <property type="project" value="UniProtKB-KW"/>
</dbReference>
<keyword evidence="2" id="KW-0044">Antibiotic</keyword>
<accession>A0A4D6XBQ5</accession>
<evidence type="ECO:0000256" key="1">
    <source>
        <dbReference type="ARBA" id="ARBA00022529"/>
    </source>
</evidence>
<dbReference type="Pfam" id="PF06958">
    <property type="entry name" value="Pyocin_S"/>
    <property type="match status" value="1"/>
</dbReference>
<name>A0A4D6XBQ5_PSEPU</name>
<dbReference type="Proteomes" id="UP000298551">
    <property type="component" value="Chromosome"/>
</dbReference>